<feature type="active site" evidence="6">
    <location>
        <position position="367"/>
    </location>
</feature>
<dbReference type="Gramene" id="ERN20520">
    <property type="protein sequence ID" value="ERN20520"/>
    <property type="gene ID" value="AMTR_s00068p00192210"/>
</dbReference>
<evidence type="ECO:0000256" key="4">
    <source>
        <dbReference type="ARBA" id="ARBA00022801"/>
    </source>
</evidence>
<keyword evidence="2 7" id="KW-0645">Protease</keyword>
<dbReference type="PANTHER" id="PTHR47967:SF69">
    <property type="entry name" value="ASPARTIC PROTEINASE NANA, CHLOROPLAST"/>
    <property type="match status" value="1"/>
</dbReference>
<sequence length="500" mass="54679">MSSSSSRSMRSLFLFITYIALSLTFQAISSQIPAITAQIPAETEPESIKLHLLHRHGRELRGNPTNGAPPSKLDDLRELLHHDQLRKQMIHSALRGRSRGGVGAAMSISSGAFAGTGQYFVKFRAGTPPQNLLLVADTGSDLTWMNCRFRPKTRVFSPRINGTRVFRASSSSSFSPLLCSAPSCPTLPFSLTACPTASTPCRYDYRYVDGSFARGFFANESVTLSAVKPNGRHDGNVRLRHLLIGCSDAFQGRSFKEADGVLGLGQSAVSFAVQLSRRFDGKFSYCLVDHLAPKNHTSFLIFGNAPGANRSLSPKEFRRTPLILDQALQPFYGVKVRGISLDGKLVEIPDSVWMMNLTAQSGGVILDSGTTLTALVEPAYEAVLTAFKEKLTGVRRVELSPFDFCFNSSSSERGNSSEVEREREIVIPKMVWHLGGGVRFEPRGESYVIDVAKGVKCLGIQGAAWPGFSTIGNIMQQSFYWEFDLKNGMLGFGRSSCSTS</sequence>
<dbReference type="InterPro" id="IPR032861">
    <property type="entry name" value="TAXi_N"/>
</dbReference>
<comment type="similarity">
    <text evidence="1 7">Belongs to the peptidase A1 family.</text>
</comment>
<evidence type="ECO:0000313" key="11">
    <source>
        <dbReference type="Proteomes" id="UP000017836"/>
    </source>
</evidence>
<dbReference type="GO" id="GO:0004190">
    <property type="term" value="F:aspartic-type endopeptidase activity"/>
    <property type="evidence" value="ECO:0000318"/>
    <property type="project" value="GO_Central"/>
</dbReference>
<keyword evidence="5" id="KW-0325">Glycoprotein</keyword>
<feature type="signal peptide" evidence="8">
    <location>
        <begin position="1"/>
        <end position="30"/>
    </location>
</feature>
<evidence type="ECO:0000256" key="5">
    <source>
        <dbReference type="ARBA" id="ARBA00023180"/>
    </source>
</evidence>
<dbReference type="SUPFAM" id="SSF50630">
    <property type="entry name" value="Acid proteases"/>
    <property type="match status" value="1"/>
</dbReference>
<protein>
    <recommendedName>
        <fullName evidence="9">Peptidase A1 domain-containing protein</fullName>
    </recommendedName>
</protein>
<dbReference type="AlphaFoldDB" id="U5DE98"/>
<feature type="active site" evidence="6">
    <location>
        <position position="137"/>
    </location>
</feature>
<evidence type="ECO:0000256" key="7">
    <source>
        <dbReference type="RuleBase" id="RU000454"/>
    </source>
</evidence>
<dbReference type="MEROPS" id="A01.A30"/>
<dbReference type="PROSITE" id="PS51767">
    <property type="entry name" value="PEPTIDASE_A1"/>
    <property type="match status" value="1"/>
</dbReference>
<dbReference type="Proteomes" id="UP000017836">
    <property type="component" value="Unassembled WGS sequence"/>
</dbReference>
<gene>
    <name evidence="10" type="ORF">AMTR_s00068p00192210</name>
</gene>
<dbReference type="InterPro" id="IPR051708">
    <property type="entry name" value="Plant_Aspart_Prot_A1"/>
</dbReference>
<dbReference type="PANTHER" id="PTHR47967">
    <property type="entry name" value="OS07G0603500 PROTEIN-RELATED"/>
    <property type="match status" value="1"/>
</dbReference>
<dbReference type="eggNOG" id="KOG1339">
    <property type="taxonomic scope" value="Eukaryota"/>
</dbReference>
<dbReference type="FunFam" id="2.40.70.10:FF:000033">
    <property type="entry name" value="Aspartyl protease family protein"/>
    <property type="match status" value="1"/>
</dbReference>
<evidence type="ECO:0000313" key="10">
    <source>
        <dbReference type="EMBL" id="ERN20520.1"/>
    </source>
</evidence>
<dbReference type="HOGENOM" id="CLU_005738_5_0_1"/>
<dbReference type="Pfam" id="PF14543">
    <property type="entry name" value="TAXi_N"/>
    <property type="match status" value="1"/>
</dbReference>
<reference evidence="11" key="1">
    <citation type="journal article" date="2013" name="Science">
        <title>The Amborella genome and the evolution of flowering plants.</title>
        <authorList>
            <consortium name="Amborella Genome Project"/>
        </authorList>
    </citation>
    <scope>NUCLEOTIDE SEQUENCE [LARGE SCALE GENOMIC DNA]</scope>
</reference>
<dbReference type="InterPro" id="IPR001461">
    <property type="entry name" value="Aspartic_peptidase_A1"/>
</dbReference>
<dbReference type="CDD" id="cd05476">
    <property type="entry name" value="pepsin_A_like_plant"/>
    <property type="match status" value="1"/>
</dbReference>
<feature type="chain" id="PRO_5004659115" description="Peptidase A1 domain-containing protein" evidence="8">
    <location>
        <begin position="31"/>
        <end position="500"/>
    </location>
</feature>
<dbReference type="InterPro" id="IPR001969">
    <property type="entry name" value="Aspartic_peptidase_AS"/>
</dbReference>
<dbReference type="InterPro" id="IPR032799">
    <property type="entry name" value="TAXi_C"/>
</dbReference>
<dbReference type="Gene3D" id="2.40.70.10">
    <property type="entry name" value="Acid Proteases"/>
    <property type="match status" value="2"/>
</dbReference>
<keyword evidence="11" id="KW-1185">Reference proteome</keyword>
<dbReference type="OMA" id="GSEFTWF"/>
<dbReference type="InterPro" id="IPR021109">
    <property type="entry name" value="Peptidase_aspartic_dom_sf"/>
</dbReference>
<evidence type="ECO:0000256" key="8">
    <source>
        <dbReference type="SAM" id="SignalP"/>
    </source>
</evidence>
<dbReference type="InterPro" id="IPR034161">
    <property type="entry name" value="Pepsin-like_plant"/>
</dbReference>
<evidence type="ECO:0000256" key="2">
    <source>
        <dbReference type="ARBA" id="ARBA00022670"/>
    </source>
</evidence>
<name>U5DE98_AMBTC</name>
<dbReference type="InterPro" id="IPR033121">
    <property type="entry name" value="PEPTIDASE_A1"/>
</dbReference>
<evidence type="ECO:0000256" key="1">
    <source>
        <dbReference type="ARBA" id="ARBA00007447"/>
    </source>
</evidence>
<accession>U5DE98</accession>
<evidence type="ECO:0000256" key="3">
    <source>
        <dbReference type="ARBA" id="ARBA00022750"/>
    </source>
</evidence>
<keyword evidence="3 7" id="KW-0064">Aspartyl protease</keyword>
<dbReference type="PRINTS" id="PR00792">
    <property type="entry name" value="PEPSIN"/>
</dbReference>
<organism evidence="10 11">
    <name type="scientific">Amborella trichopoda</name>
    <dbReference type="NCBI Taxonomy" id="13333"/>
    <lineage>
        <taxon>Eukaryota</taxon>
        <taxon>Viridiplantae</taxon>
        <taxon>Streptophyta</taxon>
        <taxon>Embryophyta</taxon>
        <taxon>Tracheophyta</taxon>
        <taxon>Spermatophyta</taxon>
        <taxon>Magnoliopsida</taxon>
        <taxon>Amborellales</taxon>
        <taxon>Amborellaceae</taxon>
        <taxon>Amborella</taxon>
    </lineage>
</organism>
<proteinExistence type="inferred from homology"/>
<dbReference type="PROSITE" id="PS00141">
    <property type="entry name" value="ASP_PROTEASE"/>
    <property type="match status" value="2"/>
</dbReference>
<evidence type="ECO:0000256" key="6">
    <source>
        <dbReference type="PIRSR" id="PIRSR601461-1"/>
    </source>
</evidence>
<feature type="domain" description="Peptidase A1" evidence="9">
    <location>
        <begin position="119"/>
        <end position="493"/>
    </location>
</feature>
<dbReference type="Pfam" id="PF14541">
    <property type="entry name" value="TAXi_C"/>
    <property type="match status" value="1"/>
</dbReference>
<keyword evidence="4 7" id="KW-0378">Hydrolase</keyword>
<keyword evidence="8" id="KW-0732">Signal</keyword>
<dbReference type="EMBL" id="KI392059">
    <property type="protein sequence ID" value="ERN20520.1"/>
    <property type="molecule type" value="Genomic_DNA"/>
</dbReference>
<evidence type="ECO:0000259" key="9">
    <source>
        <dbReference type="PROSITE" id="PS51767"/>
    </source>
</evidence>
<dbReference type="GO" id="GO:0006508">
    <property type="term" value="P:proteolysis"/>
    <property type="evidence" value="ECO:0007669"/>
    <property type="project" value="UniProtKB-KW"/>
</dbReference>